<comment type="caution">
    <text evidence="1">The sequence shown here is derived from an EMBL/GenBank/DDBJ whole genome shotgun (WGS) entry which is preliminary data.</text>
</comment>
<dbReference type="AlphaFoldDB" id="A0AAV5SGQ7"/>
<sequence>PLGCLPVLFLESYNSFLPFGRESTIAGITQRCDLMVNNTAVITLRHSHQESIDFERQILLNKTLGEVCYFNGHELKRGDAFRIGKVTIACVNSPHTNYLKFIGCYDDKFHHDMSKSDPEWLMVANCEEPGVVPNAPSVFEYYDL</sequence>
<protein>
    <recommendedName>
        <fullName evidence="3">FHA domain-containing protein</fullName>
    </recommendedName>
</protein>
<name>A0AAV5SGQ7_9BILA</name>
<accession>A0AAV5SGQ7</accession>
<organism evidence="1 2">
    <name type="scientific">Pristionchus entomophagus</name>
    <dbReference type="NCBI Taxonomy" id="358040"/>
    <lineage>
        <taxon>Eukaryota</taxon>
        <taxon>Metazoa</taxon>
        <taxon>Ecdysozoa</taxon>
        <taxon>Nematoda</taxon>
        <taxon>Chromadorea</taxon>
        <taxon>Rhabditida</taxon>
        <taxon>Rhabditina</taxon>
        <taxon>Diplogasteromorpha</taxon>
        <taxon>Diplogasteroidea</taxon>
        <taxon>Neodiplogasteridae</taxon>
        <taxon>Pristionchus</taxon>
    </lineage>
</organism>
<proteinExistence type="predicted"/>
<evidence type="ECO:0000313" key="1">
    <source>
        <dbReference type="EMBL" id="GMS81655.1"/>
    </source>
</evidence>
<reference evidence="1" key="1">
    <citation type="submission" date="2023-10" db="EMBL/GenBank/DDBJ databases">
        <title>Genome assembly of Pristionchus species.</title>
        <authorList>
            <person name="Yoshida K."/>
            <person name="Sommer R.J."/>
        </authorList>
    </citation>
    <scope>NUCLEOTIDE SEQUENCE</scope>
    <source>
        <strain evidence="1">RS0144</strain>
    </source>
</reference>
<feature type="non-terminal residue" evidence="1">
    <location>
        <position position="1"/>
    </location>
</feature>
<evidence type="ECO:0000313" key="2">
    <source>
        <dbReference type="Proteomes" id="UP001432027"/>
    </source>
</evidence>
<gene>
    <name evidence="1" type="ORF">PENTCL1PPCAC_3830</name>
</gene>
<evidence type="ECO:0008006" key="3">
    <source>
        <dbReference type="Google" id="ProtNLM"/>
    </source>
</evidence>
<keyword evidence="2" id="KW-1185">Reference proteome</keyword>
<dbReference type="Proteomes" id="UP001432027">
    <property type="component" value="Unassembled WGS sequence"/>
</dbReference>
<dbReference type="EMBL" id="BTSX01000001">
    <property type="protein sequence ID" value="GMS81655.1"/>
    <property type="molecule type" value="Genomic_DNA"/>
</dbReference>